<dbReference type="AlphaFoldDB" id="A0A6I2M942"/>
<accession>A0A6I2M942</accession>
<dbReference type="RefSeq" id="WP_154318713.1">
    <property type="nucleotide sequence ID" value="NZ_CAJGAA010000002.1"/>
</dbReference>
<proteinExistence type="predicted"/>
<keyword evidence="2" id="KW-1185">Reference proteome</keyword>
<gene>
    <name evidence="1" type="ORF">GJU41_12020</name>
</gene>
<dbReference type="Proteomes" id="UP000441585">
    <property type="component" value="Unassembled WGS sequence"/>
</dbReference>
<evidence type="ECO:0000313" key="1">
    <source>
        <dbReference type="EMBL" id="MRX54700.1"/>
    </source>
</evidence>
<dbReference type="EMBL" id="WKKF01000002">
    <property type="protein sequence ID" value="MRX54700.1"/>
    <property type="molecule type" value="Genomic_DNA"/>
</dbReference>
<reference evidence="1 2" key="1">
    <citation type="submission" date="2019-11" db="EMBL/GenBank/DDBJ databases">
        <title>Bacillus idriensis genome.</title>
        <authorList>
            <person name="Konopka E.N."/>
            <person name="Newman J.D."/>
        </authorList>
    </citation>
    <scope>NUCLEOTIDE SEQUENCE [LARGE SCALE GENOMIC DNA]</scope>
    <source>
        <strain evidence="1 2">DSM 19097</strain>
    </source>
</reference>
<evidence type="ECO:0000313" key="2">
    <source>
        <dbReference type="Proteomes" id="UP000441585"/>
    </source>
</evidence>
<sequence length="152" mass="17462">MLHALTYSVITHLKATVPALKDVVWMYDGITLTGRTKPYVTVEQMQENMDVLAKERAYYEVIYRFQIGLRTNSISERSRLTEAVRMALMQPNIQLLNTNGPAPVSAGYFYCDITAVVPMPVDEMANETDKHRVYFDVEIITQYRNGSDKFEQ</sequence>
<organism evidence="1 2">
    <name type="scientific">Metabacillus idriensis</name>
    <dbReference type="NCBI Taxonomy" id="324768"/>
    <lineage>
        <taxon>Bacteria</taxon>
        <taxon>Bacillati</taxon>
        <taxon>Bacillota</taxon>
        <taxon>Bacilli</taxon>
        <taxon>Bacillales</taxon>
        <taxon>Bacillaceae</taxon>
        <taxon>Metabacillus</taxon>
    </lineage>
</organism>
<protein>
    <submittedName>
        <fullName evidence="1">Uncharacterized protein</fullName>
    </submittedName>
</protein>
<name>A0A6I2M942_9BACI</name>
<comment type="caution">
    <text evidence="1">The sequence shown here is derived from an EMBL/GenBank/DDBJ whole genome shotgun (WGS) entry which is preliminary data.</text>
</comment>